<dbReference type="InterPro" id="IPR051782">
    <property type="entry name" value="ABC_Transporter_VariousFunc"/>
</dbReference>
<evidence type="ECO:0000313" key="6">
    <source>
        <dbReference type="EMBL" id="CYV65477.1"/>
    </source>
</evidence>
<dbReference type="Gene3D" id="3.40.50.300">
    <property type="entry name" value="P-loop containing nucleotide triphosphate hydrolases"/>
    <property type="match status" value="1"/>
</dbReference>
<keyword evidence="6" id="KW-0378">Hydrolase</keyword>
<evidence type="ECO:0000313" key="7">
    <source>
        <dbReference type="Proteomes" id="UP000072794"/>
    </source>
</evidence>
<accession>A0A116MTL5</accession>
<dbReference type="Proteomes" id="UP000073388">
    <property type="component" value="Unassembled WGS sequence"/>
</dbReference>
<dbReference type="SUPFAM" id="SSF52540">
    <property type="entry name" value="P-loop containing nucleoside triphosphate hydrolases"/>
    <property type="match status" value="1"/>
</dbReference>
<evidence type="ECO:0000259" key="4">
    <source>
        <dbReference type="PROSITE" id="PS50893"/>
    </source>
</evidence>
<dbReference type="GO" id="GO:0016887">
    <property type="term" value="F:ATP hydrolysis activity"/>
    <property type="evidence" value="ECO:0007669"/>
    <property type="project" value="InterPro"/>
</dbReference>
<dbReference type="Pfam" id="PF00005">
    <property type="entry name" value="ABC_tran"/>
    <property type="match status" value="1"/>
</dbReference>
<dbReference type="EC" id="3.6.3.-" evidence="6"/>
<dbReference type="PANTHER" id="PTHR42939">
    <property type="entry name" value="ABC TRANSPORTER ATP-BINDING PROTEIN ALBC-RELATED"/>
    <property type="match status" value="1"/>
</dbReference>
<keyword evidence="1" id="KW-0813">Transport</keyword>
<reference evidence="7 8" key="1">
    <citation type="submission" date="2016-02" db="EMBL/GenBank/DDBJ databases">
        <authorList>
            <consortium name="Pathogen Informatics"/>
        </authorList>
    </citation>
    <scope>NUCLEOTIDE SEQUENCE [LARGE SCALE GENOMIC DNA]</scope>
    <source>
        <strain evidence="5 7">LSS52</strain>
        <strain evidence="6 8">LSS99</strain>
    </source>
</reference>
<dbReference type="Proteomes" id="UP000072794">
    <property type="component" value="Unassembled WGS sequence"/>
</dbReference>
<dbReference type="EMBL" id="FIHA01000009">
    <property type="protein sequence ID" value="CYU72552.1"/>
    <property type="molecule type" value="Genomic_DNA"/>
</dbReference>
<gene>
    <name evidence="6" type="primary">ublD</name>
    <name evidence="5" type="ORF">ERS132414_00637</name>
    <name evidence="6" type="ORF">ERS132461_00283</name>
</gene>
<evidence type="ECO:0000313" key="8">
    <source>
        <dbReference type="Proteomes" id="UP000073388"/>
    </source>
</evidence>
<dbReference type="PANTHER" id="PTHR42939:SF1">
    <property type="entry name" value="ABC TRANSPORTER ATP-BINDING PROTEIN ALBC-RELATED"/>
    <property type="match status" value="1"/>
</dbReference>
<name>A0A116MTL5_STRSU</name>
<evidence type="ECO:0000256" key="3">
    <source>
        <dbReference type="ARBA" id="ARBA00022840"/>
    </source>
</evidence>
<dbReference type="InterPro" id="IPR027417">
    <property type="entry name" value="P-loop_NTPase"/>
</dbReference>
<dbReference type="GO" id="GO:0005524">
    <property type="term" value="F:ATP binding"/>
    <property type="evidence" value="ECO:0007669"/>
    <property type="project" value="UniProtKB-KW"/>
</dbReference>
<organism evidence="6 8">
    <name type="scientific">Streptococcus suis</name>
    <dbReference type="NCBI Taxonomy" id="1307"/>
    <lineage>
        <taxon>Bacteria</taxon>
        <taxon>Bacillati</taxon>
        <taxon>Bacillota</taxon>
        <taxon>Bacilli</taxon>
        <taxon>Lactobacillales</taxon>
        <taxon>Streptococcaceae</taxon>
        <taxon>Streptococcus</taxon>
    </lineage>
</organism>
<evidence type="ECO:0000313" key="5">
    <source>
        <dbReference type="EMBL" id="CYU72552.1"/>
    </source>
</evidence>
<dbReference type="InterPro" id="IPR003439">
    <property type="entry name" value="ABC_transporter-like_ATP-bd"/>
</dbReference>
<sequence>MLTIKALNFSYSNERKIFSDFFLSIDRGEFVCLEGGNGAGKTTLLNIISGLNYSPDMELQFLGENVTQEELKKAIVYVPTKPEFYEELNVDDYIQLVSILWKLEKGFNEKVYENLKSIGLEINEQQAIGDFSLGMQYKLYLSVFLAIPRKILLLDEPFNALDIKSRKIAIQMVKDYVECNNGLCIFSSHVNETISQLKTRIISLN</sequence>
<dbReference type="PROSITE" id="PS50893">
    <property type="entry name" value="ABC_TRANSPORTER_2"/>
    <property type="match status" value="1"/>
</dbReference>
<feature type="domain" description="ABC transporter" evidence="4">
    <location>
        <begin position="2"/>
        <end position="205"/>
    </location>
</feature>
<proteinExistence type="predicted"/>
<keyword evidence="3 6" id="KW-0067">ATP-binding</keyword>
<keyword evidence="2" id="KW-0547">Nucleotide-binding</keyword>
<dbReference type="RefSeq" id="WP_029175569.1">
    <property type="nucleotide sequence ID" value="NZ_CEDY01000021.1"/>
</dbReference>
<protein>
    <submittedName>
        <fullName evidence="6">ABC transporter ATP-binding protein</fullName>
        <ecNumber evidence="6">3.6.3.-</ecNumber>
    </submittedName>
</protein>
<evidence type="ECO:0000256" key="2">
    <source>
        <dbReference type="ARBA" id="ARBA00022741"/>
    </source>
</evidence>
<dbReference type="EMBL" id="FIIX01000004">
    <property type="protein sequence ID" value="CYV65477.1"/>
    <property type="molecule type" value="Genomic_DNA"/>
</dbReference>
<evidence type="ECO:0000256" key="1">
    <source>
        <dbReference type="ARBA" id="ARBA00022448"/>
    </source>
</evidence>
<dbReference type="AlphaFoldDB" id="A0A116MTL5"/>